<evidence type="ECO:0000256" key="6">
    <source>
        <dbReference type="ARBA" id="ARBA00023049"/>
    </source>
</evidence>
<dbReference type="AlphaFoldDB" id="A0A931PW46"/>
<dbReference type="Pfam" id="PF01432">
    <property type="entry name" value="Peptidase_M3"/>
    <property type="match status" value="1"/>
</dbReference>
<gene>
    <name evidence="10" type="ORF">HYR64_07480</name>
</gene>
<evidence type="ECO:0000256" key="4">
    <source>
        <dbReference type="ARBA" id="ARBA00022801"/>
    </source>
</evidence>
<dbReference type="GO" id="GO:0046872">
    <property type="term" value="F:metal ion binding"/>
    <property type="evidence" value="ECO:0007669"/>
    <property type="project" value="UniProtKB-UniRule"/>
</dbReference>
<dbReference type="Gene3D" id="1.10.1370.10">
    <property type="entry name" value="Neurolysin, domain 3"/>
    <property type="match status" value="1"/>
</dbReference>
<name>A0A931PW46_FIMGI</name>
<dbReference type="PANTHER" id="PTHR11804">
    <property type="entry name" value="PROTEASE M3 THIMET OLIGOPEPTIDASE-RELATED"/>
    <property type="match status" value="1"/>
</dbReference>
<dbReference type="FunFam" id="3.40.390.10:FF:000006">
    <property type="entry name" value="Thimet oligopeptidase 1"/>
    <property type="match status" value="1"/>
</dbReference>
<organism evidence="10 11">
    <name type="scientific">Fimbriimonas ginsengisoli</name>
    <dbReference type="NCBI Taxonomy" id="1005039"/>
    <lineage>
        <taxon>Bacteria</taxon>
        <taxon>Bacillati</taxon>
        <taxon>Armatimonadota</taxon>
        <taxon>Fimbriimonadia</taxon>
        <taxon>Fimbriimonadales</taxon>
        <taxon>Fimbriimonadaceae</taxon>
        <taxon>Fimbriimonas</taxon>
    </lineage>
</organism>
<keyword evidence="3 7" id="KW-0479">Metal-binding</keyword>
<dbReference type="PROSITE" id="PS51257">
    <property type="entry name" value="PROKAR_LIPOPROTEIN"/>
    <property type="match status" value="1"/>
</dbReference>
<evidence type="ECO:0000256" key="1">
    <source>
        <dbReference type="ARBA" id="ARBA00006040"/>
    </source>
</evidence>
<keyword evidence="8" id="KW-0732">Signal</keyword>
<evidence type="ECO:0000256" key="2">
    <source>
        <dbReference type="ARBA" id="ARBA00022670"/>
    </source>
</evidence>
<evidence type="ECO:0000256" key="5">
    <source>
        <dbReference type="ARBA" id="ARBA00022833"/>
    </source>
</evidence>
<evidence type="ECO:0000313" key="10">
    <source>
        <dbReference type="EMBL" id="MBI1756930.1"/>
    </source>
</evidence>
<evidence type="ECO:0000313" key="11">
    <source>
        <dbReference type="Proteomes" id="UP000727962"/>
    </source>
</evidence>
<dbReference type="Gene3D" id="1.20.1050.40">
    <property type="entry name" value="Endopeptidase. Chain P, domain 1"/>
    <property type="match status" value="1"/>
</dbReference>
<dbReference type="GO" id="GO:0006508">
    <property type="term" value="P:proteolysis"/>
    <property type="evidence" value="ECO:0007669"/>
    <property type="project" value="UniProtKB-KW"/>
</dbReference>
<dbReference type="InterPro" id="IPR024079">
    <property type="entry name" value="MetalloPept_cat_dom_sf"/>
</dbReference>
<keyword evidence="4 7" id="KW-0378">Hydrolase</keyword>
<dbReference type="InterPro" id="IPR001567">
    <property type="entry name" value="Pept_M3A_M3B_dom"/>
</dbReference>
<dbReference type="InterPro" id="IPR045090">
    <property type="entry name" value="Pept_M3A_M3B"/>
</dbReference>
<protein>
    <submittedName>
        <fullName evidence="10">Zn-dependent oligopeptidase</fullName>
    </submittedName>
</protein>
<dbReference type="Gene3D" id="3.40.390.10">
    <property type="entry name" value="Collagenase (Catalytic Domain)"/>
    <property type="match status" value="1"/>
</dbReference>
<dbReference type="PANTHER" id="PTHR11804:SF84">
    <property type="entry name" value="SACCHAROLYSIN"/>
    <property type="match status" value="1"/>
</dbReference>
<dbReference type="InterPro" id="IPR024077">
    <property type="entry name" value="Neurolysin/TOP_dom2"/>
</dbReference>
<evidence type="ECO:0000256" key="8">
    <source>
        <dbReference type="SAM" id="SignalP"/>
    </source>
</evidence>
<comment type="caution">
    <text evidence="10">The sequence shown here is derived from an EMBL/GenBank/DDBJ whole genome shotgun (WGS) entry which is preliminary data.</text>
</comment>
<dbReference type="GO" id="GO:0004222">
    <property type="term" value="F:metalloendopeptidase activity"/>
    <property type="evidence" value="ECO:0007669"/>
    <property type="project" value="InterPro"/>
</dbReference>
<dbReference type="CDD" id="cd06455">
    <property type="entry name" value="M3A_TOP"/>
    <property type="match status" value="1"/>
</dbReference>
<keyword evidence="6 7" id="KW-0482">Metalloprotease</keyword>
<feature type="domain" description="Peptidase M3A/M3B catalytic" evidence="9">
    <location>
        <begin position="217"/>
        <end position="667"/>
    </location>
</feature>
<keyword evidence="2 7" id="KW-0645">Protease</keyword>
<dbReference type="InterPro" id="IPR024080">
    <property type="entry name" value="Neurolysin/TOP_N"/>
</dbReference>
<proteinExistence type="inferred from homology"/>
<keyword evidence="5 7" id="KW-0862">Zinc</keyword>
<dbReference type="SUPFAM" id="SSF55486">
    <property type="entry name" value="Metalloproteases ('zincins'), catalytic domain"/>
    <property type="match status" value="1"/>
</dbReference>
<sequence length="678" mass="77254">MRTSPRLWALAAPLALLSFACAEVHPKVAEATKRADAAVAAIVAIPDKDRTFENTLGALDDIGTRLDTETSVLIFMQFVSTDANARDTARESDEFLSNWQIELGKREDLYKAVKAYADTSPKLEGEQARYLKFTMRDYRRAGMDLPKDKRDRLKDIEKELNKLGIEFEQNIAEDETRVPLTRAELRGVPKDVIDKQPQTDGVLLVGMDYPTFDGITNHCDVEATRQKVWTAYKRRGGKKNVRVLEKLVKLRAEQAQLLGFATSVDYELEPRMAKTAAAVADFYKKLRPIVRKKSAADFAEFLASKRKQTGNKTAQLYPWDYAYLKDRLLKEKYAVDEEKVREYLPVARVVDGLFKVTQSLYGLEYREITDKAAAMGFTIWHPDAKFYEVVDKEKGGVIGRFFIDLYPRPNKYTHAACWSLWERKVWPDGTVQLPLAAVVANLSKPSGDKPALLTHDEVVTFFHEFGHCLHDMLTQTKMGRFSGTSVERDFVEAPSQMFENWVWNGKVLRTFARHYKTGEPFPDKLLKGMLAAQHLGSGIESEHQFYYGIFDQRIHTVKDGKVDTTKVANDVYAEVELYKPVPEVYFHASFGHMVGYQGAYYGYMWSLVYAQDMFQRFEQLGILDPKAGQYYRSKILSRGGSMDAMDMLKDYLGREPQLDAFLRHLGLESKPAPVKGKG</sequence>
<evidence type="ECO:0000259" key="9">
    <source>
        <dbReference type="Pfam" id="PF01432"/>
    </source>
</evidence>
<evidence type="ECO:0000256" key="3">
    <source>
        <dbReference type="ARBA" id="ARBA00022723"/>
    </source>
</evidence>
<dbReference type="EMBL" id="JACOSL010000045">
    <property type="protein sequence ID" value="MBI1756930.1"/>
    <property type="molecule type" value="Genomic_DNA"/>
</dbReference>
<comment type="cofactor">
    <cofactor evidence="7">
        <name>Zn(2+)</name>
        <dbReference type="ChEBI" id="CHEBI:29105"/>
    </cofactor>
    <text evidence="7">Binds 1 zinc ion.</text>
</comment>
<reference evidence="10" key="1">
    <citation type="submission" date="2020-07" db="EMBL/GenBank/DDBJ databases">
        <title>Huge and variable diversity of episymbiotic CPR bacteria and DPANN archaea in groundwater ecosystems.</title>
        <authorList>
            <person name="He C.Y."/>
            <person name="Keren R."/>
            <person name="Whittaker M."/>
            <person name="Farag I.F."/>
            <person name="Doudna J."/>
            <person name="Cate J.H.D."/>
            <person name="Banfield J.F."/>
        </authorList>
    </citation>
    <scope>NUCLEOTIDE SEQUENCE</scope>
    <source>
        <strain evidence="10">NC_groundwater_17_Pr7_B-0.1um_64_12</strain>
    </source>
</reference>
<feature type="chain" id="PRO_5037503883" evidence="8">
    <location>
        <begin position="23"/>
        <end position="678"/>
    </location>
</feature>
<evidence type="ECO:0000256" key="7">
    <source>
        <dbReference type="RuleBase" id="RU003435"/>
    </source>
</evidence>
<comment type="similarity">
    <text evidence="1 7">Belongs to the peptidase M3 family.</text>
</comment>
<dbReference type="Proteomes" id="UP000727962">
    <property type="component" value="Unassembled WGS sequence"/>
</dbReference>
<accession>A0A931PW46</accession>
<dbReference type="GO" id="GO:0006518">
    <property type="term" value="P:peptide metabolic process"/>
    <property type="evidence" value="ECO:0007669"/>
    <property type="project" value="TreeGrafter"/>
</dbReference>
<feature type="signal peptide" evidence="8">
    <location>
        <begin position="1"/>
        <end position="22"/>
    </location>
</feature>